<sequence>MAVEKENWEKFEESAFNYVVGLCEEVSTGKKVPIIAKRFGGHNSTKPDIVITKGGKEEFSIETKFSPAQSGQFSVIDTGEEFVFSQGNKTSMDRNTKNILDFINVKSRYETIKNSESNNYYINCDPNDLREWVTNHYQKKNCKFIITSKQIEGYKAIIPLTLADLAANFVIKACLRPKRSGSSTLPQCDLAVAQAALEAHLRSMGNSFTTSQDGKRTIATLGVPSKFKREQKLFCNDTYVISRKSDSIYEIRKRGTTNNKNVIFELTYDKDLEQDEGRDLLKAELENLYKG</sequence>
<dbReference type="Proteomes" id="UP000036923">
    <property type="component" value="Unassembled WGS sequence"/>
</dbReference>
<proteinExistence type="predicted"/>
<name>A0A0L6JT82_9FIRM</name>
<comment type="caution">
    <text evidence="1">The sequence shown here is derived from an EMBL/GenBank/DDBJ whole genome shotgun (WGS) entry which is preliminary data.</text>
</comment>
<dbReference type="OrthoDB" id="1701719at2"/>
<dbReference type="EMBL" id="LGTC01000001">
    <property type="protein sequence ID" value="KNY28890.1"/>
    <property type="molecule type" value="Genomic_DNA"/>
</dbReference>
<evidence type="ECO:0000313" key="1">
    <source>
        <dbReference type="EMBL" id="KNY28890.1"/>
    </source>
</evidence>
<reference evidence="2" key="1">
    <citation type="submission" date="2015-07" db="EMBL/GenBank/DDBJ databases">
        <title>Near-Complete Genome Sequence of the Cellulolytic Bacterium Bacteroides (Pseudobacteroides) cellulosolvens ATCC 35603.</title>
        <authorList>
            <person name="Dassa B."/>
            <person name="Utturkar S.M."/>
            <person name="Klingeman D.M."/>
            <person name="Hurt R.A."/>
            <person name="Keller M."/>
            <person name="Xu J."/>
            <person name="Reddy Y.H.K."/>
            <person name="Borovok I."/>
            <person name="Grinberg I.R."/>
            <person name="Lamed R."/>
            <person name="Zhivin O."/>
            <person name="Bayer E.A."/>
            <person name="Brown S.D."/>
        </authorList>
    </citation>
    <scope>NUCLEOTIDE SEQUENCE [LARGE SCALE GENOMIC DNA]</scope>
    <source>
        <strain evidence="2">DSM 2933</strain>
    </source>
</reference>
<dbReference type="RefSeq" id="WP_036937568.1">
    <property type="nucleotide sequence ID" value="NZ_JQKC01000005.1"/>
</dbReference>
<accession>A0A0L6JT82</accession>
<dbReference type="AlphaFoldDB" id="A0A0L6JT82"/>
<dbReference type="eggNOG" id="ENOG5032S4T">
    <property type="taxonomic scope" value="Bacteria"/>
</dbReference>
<organism evidence="1 2">
    <name type="scientific">Pseudobacteroides cellulosolvens ATCC 35603 = DSM 2933</name>
    <dbReference type="NCBI Taxonomy" id="398512"/>
    <lineage>
        <taxon>Bacteria</taxon>
        <taxon>Bacillati</taxon>
        <taxon>Bacillota</taxon>
        <taxon>Clostridia</taxon>
        <taxon>Eubacteriales</taxon>
        <taxon>Oscillospiraceae</taxon>
        <taxon>Pseudobacteroides</taxon>
    </lineage>
</organism>
<evidence type="ECO:0000313" key="2">
    <source>
        <dbReference type="Proteomes" id="UP000036923"/>
    </source>
</evidence>
<protein>
    <submittedName>
        <fullName evidence="1">Uncharacterized protein</fullName>
    </submittedName>
</protein>
<keyword evidence="2" id="KW-1185">Reference proteome</keyword>
<gene>
    <name evidence="1" type="ORF">Bccel_4164</name>
</gene>
<dbReference type="CDD" id="cd21834">
    <property type="entry name" value="Hhal-like"/>
    <property type="match status" value="1"/>
</dbReference>